<feature type="compositionally biased region" description="Polar residues" evidence="1">
    <location>
        <begin position="1"/>
        <end position="17"/>
    </location>
</feature>
<feature type="region of interest" description="Disordered" evidence="1">
    <location>
        <begin position="169"/>
        <end position="224"/>
    </location>
</feature>
<dbReference type="GO" id="GO:0005634">
    <property type="term" value="C:nucleus"/>
    <property type="evidence" value="ECO:0007669"/>
    <property type="project" value="TreeGrafter"/>
</dbReference>
<dbReference type="OrthoDB" id="21499at2759"/>
<evidence type="ECO:0000313" key="4">
    <source>
        <dbReference type="Proteomes" id="UP000565441"/>
    </source>
</evidence>
<dbReference type="Proteomes" id="UP000565441">
    <property type="component" value="Unassembled WGS sequence"/>
</dbReference>
<dbReference type="Pfam" id="PF13926">
    <property type="entry name" value="DUF4211"/>
    <property type="match status" value="1"/>
</dbReference>
<evidence type="ECO:0000313" key="3">
    <source>
        <dbReference type="EMBL" id="KAF5380945.1"/>
    </source>
</evidence>
<dbReference type="PANTHER" id="PTHR14689:SF0">
    <property type="entry name" value="COILED-COIL DOMAIN-CONTAINING PROTEIN 82"/>
    <property type="match status" value="1"/>
</dbReference>
<gene>
    <name evidence="3" type="ORF">D9615_003974</name>
</gene>
<dbReference type="AlphaFoldDB" id="A0A8H5M4I4"/>
<dbReference type="InterPro" id="IPR025451">
    <property type="entry name" value="DUF4211"/>
</dbReference>
<evidence type="ECO:0000259" key="2">
    <source>
        <dbReference type="Pfam" id="PF13926"/>
    </source>
</evidence>
<comment type="caution">
    <text evidence="3">The sequence shown here is derived from an EMBL/GenBank/DDBJ whole genome shotgun (WGS) entry which is preliminary data.</text>
</comment>
<proteinExistence type="predicted"/>
<feature type="region of interest" description="Disordered" evidence="1">
    <location>
        <begin position="377"/>
        <end position="401"/>
    </location>
</feature>
<feature type="compositionally biased region" description="Low complexity" evidence="1">
    <location>
        <begin position="19"/>
        <end position="37"/>
    </location>
</feature>
<accession>A0A8H5M4I4</accession>
<feature type="region of interest" description="Disordered" evidence="1">
    <location>
        <begin position="1"/>
        <end position="157"/>
    </location>
</feature>
<organism evidence="3 4">
    <name type="scientific">Tricholomella constricta</name>
    <dbReference type="NCBI Taxonomy" id="117010"/>
    <lineage>
        <taxon>Eukaryota</taxon>
        <taxon>Fungi</taxon>
        <taxon>Dikarya</taxon>
        <taxon>Basidiomycota</taxon>
        <taxon>Agaricomycotina</taxon>
        <taxon>Agaricomycetes</taxon>
        <taxon>Agaricomycetidae</taxon>
        <taxon>Agaricales</taxon>
        <taxon>Tricholomatineae</taxon>
        <taxon>Lyophyllaceae</taxon>
        <taxon>Tricholomella</taxon>
    </lineage>
</organism>
<protein>
    <recommendedName>
        <fullName evidence="2">DUF4211 domain-containing protein</fullName>
    </recommendedName>
</protein>
<dbReference type="PANTHER" id="PTHR14689">
    <property type="entry name" value="PHORBOL-ESTER_DAG-TYPE DOMAIN-CONTAINING PROTEIN"/>
    <property type="match status" value="1"/>
</dbReference>
<name>A0A8H5M4I4_9AGAR</name>
<feature type="compositionally biased region" description="Basic residues" evidence="1">
    <location>
        <begin position="127"/>
        <end position="137"/>
    </location>
</feature>
<sequence>MPSTRKTSQSLRQTTLSEPLKSSTRASSSRLPSSPVLLKRKRKRNAILPQGTDHDDDAGLGSIKFEPQKSRLSSDDDVVVSAHKKRKASMVLDSDDSLSRVQTRTRLERKGKSRRFDDDDDDDTQQPRRRKLVKKRAIALTSSSDDEDLAEEVEKDRILTSRLRKRDKKTAFQKSLEKLRRRKQGKPSESPSSEDEEETSGSGDRNTPFKGAKPSSDYDSLFDEESDASHSSDFIVEDDNNNVIAALPMQFSMESHQDLDHQFKKIFQFFVHIAARPAKERHHYMKEQLRKEEYFSVPLQMVRRKISGLRDSLVASSVWRPAFKNPLETYPEFDLIPLDFAIPSCDACHLGGRLSTLVGRLSGVPYDRWGFEIKDKERSSSSDSDDSEGEDSDAGSSGSEDQPAVIEFNLGRFCARRTQVYHEFTHWEYALFKCIRDEVDELHASRQSGGFFRIAYVGGMKPPEDLDDADSICEWLDQRKVIDMEWKKLKDMMESARHLELDRKKGDND</sequence>
<dbReference type="EMBL" id="JAACJP010000012">
    <property type="protein sequence ID" value="KAF5380945.1"/>
    <property type="molecule type" value="Genomic_DNA"/>
</dbReference>
<feature type="domain" description="DUF4211" evidence="2">
    <location>
        <begin position="233"/>
        <end position="368"/>
    </location>
</feature>
<reference evidence="3 4" key="1">
    <citation type="journal article" date="2020" name="ISME J.">
        <title>Uncovering the hidden diversity of litter-decomposition mechanisms in mushroom-forming fungi.</title>
        <authorList>
            <person name="Floudas D."/>
            <person name="Bentzer J."/>
            <person name="Ahren D."/>
            <person name="Johansson T."/>
            <person name="Persson P."/>
            <person name="Tunlid A."/>
        </authorList>
    </citation>
    <scope>NUCLEOTIDE SEQUENCE [LARGE SCALE GENOMIC DNA]</scope>
    <source>
        <strain evidence="3 4">CBS 661.87</strain>
    </source>
</reference>
<keyword evidence="4" id="KW-1185">Reference proteome</keyword>
<evidence type="ECO:0000256" key="1">
    <source>
        <dbReference type="SAM" id="MobiDB-lite"/>
    </source>
</evidence>
<feature type="compositionally biased region" description="Acidic residues" evidence="1">
    <location>
        <begin position="383"/>
        <end position="393"/>
    </location>
</feature>
<feature type="compositionally biased region" description="Basic and acidic residues" evidence="1">
    <location>
        <begin position="105"/>
        <end position="117"/>
    </location>
</feature>